<organism evidence="1 2">
    <name type="scientific">Polarella glacialis</name>
    <name type="common">Dinoflagellate</name>
    <dbReference type="NCBI Taxonomy" id="89957"/>
    <lineage>
        <taxon>Eukaryota</taxon>
        <taxon>Sar</taxon>
        <taxon>Alveolata</taxon>
        <taxon>Dinophyceae</taxon>
        <taxon>Suessiales</taxon>
        <taxon>Suessiaceae</taxon>
        <taxon>Polarella</taxon>
    </lineage>
</organism>
<name>A0A813D8A6_POLGL</name>
<dbReference type="AlphaFoldDB" id="A0A813D8A6"/>
<evidence type="ECO:0000313" key="2">
    <source>
        <dbReference type="Proteomes" id="UP000654075"/>
    </source>
</evidence>
<dbReference type="EMBL" id="CAJNNV010001029">
    <property type="protein sequence ID" value="CAE8584150.1"/>
    <property type="molecule type" value="Genomic_DNA"/>
</dbReference>
<dbReference type="Proteomes" id="UP000654075">
    <property type="component" value="Unassembled WGS sequence"/>
</dbReference>
<dbReference type="OrthoDB" id="411568at2759"/>
<evidence type="ECO:0000313" key="1">
    <source>
        <dbReference type="EMBL" id="CAE8584150.1"/>
    </source>
</evidence>
<protein>
    <submittedName>
        <fullName evidence="1">Uncharacterized protein</fullName>
    </submittedName>
</protein>
<reference evidence="1" key="1">
    <citation type="submission" date="2021-02" db="EMBL/GenBank/DDBJ databases">
        <authorList>
            <person name="Dougan E. K."/>
            <person name="Rhodes N."/>
            <person name="Thang M."/>
            <person name="Chan C."/>
        </authorList>
    </citation>
    <scope>NUCLEOTIDE SEQUENCE</scope>
</reference>
<comment type="caution">
    <text evidence="1">The sequence shown here is derived from an EMBL/GenBank/DDBJ whole genome shotgun (WGS) entry which is preliminary data.</text>
</comment>
<gene>
    <name evidence="1" type="ORF">PGLA1383_LOCUS3091</name>
</gene>
<sequence>MPSAFEELCRQRNVDPDEWRNTLASPIIAEKSLLDMTDRELDEHYKRVEDRAENTKEDRALIVLERTQGGKLEQHTMRVFDQNATDGGKLRVELVAEMLEELGHQLSNIELHYLLHKFDCTDKLDMIPEAELSQEQWLWMVGECQILKESYSHVNQAAWEVCYEKHMEKLGLQKASALISDSRTRLMKANDGLQWWWTAGEKAGHATALQPFAWGTQPEVEAELLKQMAALEAEQAAAE</sequence>
<accession>A0A813D8A6</accession>
<proteinExistence type="predicted"/>
<keyword evidence="2" id="KW-1185">Reference proteome</keyword>